<dbReference type="STRING" id="39060.SAMN05660706_13542"/>
<evidence type="ECO:0000313" key="3">
    <source>
        <dbReference type="Proteomes" id="UP000199584"/>
    </source>
</evidence>
<dbReference type="GO" id="GO:0003677">
    <property type="term" value="F:DNA binding"/>
    <property type="evidence" value="ECO:0007669"/>
    <property type="project" value="InterPro"/>
</dbReference>
<keyword evidence="3" id="KW-1185">Reference proteome</keyword>
<dbReference type="RefSeq" id="WP_092486971.1">
    <property type="nucleotide sequence ID" value="NZ_FOYM01000035.1"/>
</dbReference>
<evidence type="ECO:0000259" key="1">
    <source>
        <dbReference type="PROSITE" id="PS50943"/>
    </source>
</evidence>
<dbReference type="CDD" id="cd00093">
    <property type="entry name" value="HTH_XRE"/>
    <property type="match status" value="1"/>
</dbReference>
<dbReference type="SUPFAM" id="SSF47413">
    <property type="entry name" value="lambda repressor-like DNA-binding domains"/>
    <property type="match status" value="1"/>
</dbReference>
<proteinExistence type="predicted"/>
<dbReference type="Proteomes" id="UP000199584">
    <property type="component" value="Unassembled WGS sequence"/>
</dbReference>
<dbReference type="EMBL" id="FOYM01000035">
    <property type="protein sequence ID" value="SFR15390.1"/>
    <property type="molecule type" value="Genomic_DNA"/>
</dbReference>
<name>A0A1I6ECC1_9FIRM</name>
<feature type="domain" description="HTH cro/C1-type" evidence="1">
    <location>
        <begin position="2"/>
        <end position="57"/>
    </location>
</feature>
<dbReference type="AlphaFoldDB" id="A0A1I6ECC1"/>
<protein>
    <submittedName>
        <fullName evidence="2">Helix-turn-helix</fullName>
    </submittedName>
</protein>
<reference evidence="3" key="1">
    <citation type="submission" date="2016-10" db="EMBL/GenBank/DDBJ databases">
        <authorList>
            <person name="Varghese N."/>
            <person name="Submissions S."/>
        </authorList>
    </citation>
    <scope>NUCLEOTIDE SEQUENCE [LARGE SCALE GENOMIC DNA]</scope>
    <source>
        <strain evidence="3">DSM 3669</strain>
    </source>
</reference>
<dbReference type="Pfam" id="PF01381">
    <property type="entry name" value="HTH_3"/>
    <property type="match status" value="1"/>
</dbReference>
<dbReference type="InterPro" id="IPR001387">
    <property type="entry name" value="Cro/C1-type_HTH"/>
</dbReference>
<dbReference type="PROSITE" id="PS50943">
    <property type="entry name" value="HTH_CROC1"/>
    <property type="match status" value="1"/>
</dbReference>
<accession>A0A1I6ECC1</accession>
<evidence type="ECO:0000313" key="2">
    <source>
        <dbReference type="EMBL" id="SFR15390.1"/>
    </source>
</evidence>
<dbReference type="InterPro" id="IPR010982">
    <property type="entry name" value="Lambda_DNA-bd_dom_sf"/>
</dbReference>
<sequence>MFKSARKLAGLSIEGAAFQLNIGSRTLVNYENGHTLTPPDVVLNMSETYQQPRLAAKYCAEQCPIGQKYAHSVPEKDLATAVLGLIKEYNDVKKIRDRLIEISADGVIDEDERPDLEVILQELGELELAIETLKWWAMSELKTQRNRKPAPAMVAEERVVYGQKNRAVL</sequence>
<gene>
    <name evidence="2" type="ORF">SAMN05660706_13542</name>
</gene>
<organism evidence="2 3">
    <name type="scientific">Desulfoscipio geothermicus DSM 3669</name>
    <dbReference type="NCBI Taxonomy" id="1121426"/>
    <lineage>
        <taxon>Bacteria</taxon>
        <taxon>Bacillati</taxon>
        <taxon>Bacillota</taxon>
        <taxon>Clostridia</taxon>
        <taxon>Eubacteriales</taxon>
        <taxon>Desulfallaceae</taxon>
        <taxon>Desulfoscipio</taxon>
    </lineage>
</organism>